<dbReference type="Gene3D" id="1.20.1330.10">
    <property type="entry name" value="f41 fragment of flagellin, N-terminal domain"/>
    <property type="match status" value="1"/>
</dbReference>
<dbReference type="Proteomes" id="UP000007886">
    <property type="component" value="Chromosome"/>
</dbReference>
<evidence type="ECO:0000259" key="5">
    <source>
        <dbReference type="Pfam" id="PF00700"/>
    </source>
</evidence>
<evidence type="ECO:0000313" key="6">
    <source>
        <dbReference type="EMBL" id="BAL75615.1"/>
    </source>
</evidence>
<feature type="domain" description="Flagellin C-terminal" evidence="5">
    <location>
        <begin position="866"/>
        <end position="948"/>
    </location>
</feature>
<dbReference type="GO" id="GO:0005198">
    <property type="term" value="F:structural molecule activity"/>
    <property type="evidence" value="ECO:0007669"/>
    <property type="project" value="UniProtKB-UniRule"/>
</dbReference>
<keyword evidence="7" id="KW-1185">Reference proteome</keyword>
<dbReference type="AlphaFoldDB" id="A0AAI8MCC0"/>
<dbReference type="InterPro" id="IPR001029">
    <property type="entry name" value="Flagellin_N"/>
</dbReference>
<proteinExistence type="inferred from homology"/>
<keyword evidence="3" id="KW-0964">Secreted</keyword>
<keyword evidence="6" id="KW-0969">Cilium</keyword>
<dbReference type="Pfam" id="PF00669">
    <property type="entry name" value="Flagellin_N"/>
    <property type="match status" value="1"/>
</dbReference>
<evidence type="ECO:0000256" key="3">
    <source>
        <dbReference type="RuleBase" id="RU362073"/>
    </source>
</evidence>
<dbReference type="GO" id="GO:0009288">
    <property type="term" value="C:bacterial-type flagellum"/>
    <property type="evidence" value="ECO:0007669"/>
    <property type="project" value="UniProtKB-SubCell"/>
</dbReference>
<protein>
    <recommendedName>
        <fullName evidence="3">Flagellin</fullName>
    </recommendedName>
</protein>
<dbReference type="SUPFAM" id="SSF64518">
    <property type="entry name" value="Phase 1 flagellin"/>
    <property type="match status" value="1"/>
</dbReference>
<evidence type="ECO:0000313" key="7">
    <source>
        <dbReference type="Proteomes" id="UP000007886"/>
    </source>
</evidence>
<evidence type="ECO:0000259" key="4">
    <source>
        <dbReference type="Pfam" id="PF00669"/>
    </source>
</evidence>
<dbReference type="GO" id="GO:0005576">
    <property type="term" value="C:extracellular region"/>
    <property type="evidence" value="ECO:0007669"/>
    <property type="project" value="UniProtKB-SubCell"/>
</dbReference>
<feature type="domain" description="Flagellin N-terminal" evidence="4">
    <location>
        <begin position="12"/>
        <end position="113"/>
    </location>
</feature>
<evidence type="ECO:0000256" key="1">
    <source>
        <dbReference type="ARBA" id="ARBA00005709"/>
    </source>
</evidence>
<gene>
    <name evidence="6" type="primary">fliC5</name>
    <name evidence="6" type="ORF">S23_24020</name>
</gene>
<evidence type="ECO:0000256" key="2">
    <source>
        <dbReference type="ARBA" id="ARBA00023143"/>
    </source>
</evidence>
<comment type="similarity">
    <text evidence="1 3">Belongs to the bacterial flagellin family.</text>
</comment>
<dbReference type="EMBL" id="AP012279">
    <property type="protein sequence ID" value="BAL75615.1"/>
    <property type="molecule type" value="Genomic_DNA"/>
</dbReference>
<dbReference type="InterPro" id="IPR046358">
    <property type="entry name" value="Flagellin_C"/>
</dbReference>
<dbReference type="KEGG" id="brs:S23_24020"/>
<reference evidence="6 7" key="1">
    <citation type="journal article" date="2012" name="Microbes Environ.">
        <title>Complete genome sequence of Bradyrhizobium sp. S23321: insights into symbiosis evolution in soil oligotrophs.</title>
        <authorList>
            <person name="Okubo T."/>
            <person name="Tsukui T."/>
            <person name="Maita H."/>
            <person name="Okamoto S."/>
            <person name="Oshima K."/>
            <person name="Fujisawa T."/>
            <person name="Saito A."/>
            <person name="Futamata H."/>
            <person name="Hattori R."/>
            <person name="Shimomura Y."/>
            <person name="Haruta S."/>
            <person name="Morimoto S."/>
            <person name="Wang Y."/>
            <person name="Sakai Y."/>
            <person name="Hattori M."/>
            <person name="Aizawa S."/>
            <person name="Nagashima K.V.P."/>
            <person name="Masuda S."/>
            <person name="Hattori T."/>
            <person name="Yamashita A."/>
            <person name="Bao Z."/>
            <person name="Hayatsu M."/>
            <person name="Kajiya-Kanegae H."/>
            <person name="Yoshinaga I."/>
            <person name="Sakamoto K."/>
            <person name="Toyota K."/>
            <person name="Nakao M."/>
            <person name="Kohara M."/>
            <person name="Anda M."/>
            <person name="Niwa R."/>
            <person name="Jung-Hwan P."/>
            <person name="Sameshima-Saito R."/>
            <person name="Tokuda S."/>
            <person name="Yamamoto S."/>
            <person name="Yamamoto S."/>
            <person name="Yokoyama T."/>
            <person name="Akutsu T."/>
            <person name="Nakamura Y."/>
            <person name="Nakahira-Yanaka Y."/>
            <person name="Takada Hoshino Y."/>
            <person name="Hirakawa H."/>
            <person name="Mitsui H."/>
            <person name="Terasawa K."/>
            <person name="Itakura M."/>
            <person name="Sato S."/>
            <person name="Ikeda-Ohtsubo W."/>
            <person name="Sakakura N."/>
            <person name="Kaminuma E."/>
            <person name="Minamisawa K."/>
        </authorList>
    </citation>
    <scope>NUCLEOTIDE SEQUENCE [LARGE SCALE GENOMIC DNA]</scope>
    <source>
        <strain evidence="6 7">S23321</strain>
    </source>
</reference>
<keyword evidence="2 3" id="KW-0975">Bacterial flagellum</keyword>
<dbReference type="Pfam" id="PF00700">
    <property type="entry name" value="Flagellin_C"/>
    <property type="match status" value="1"/>
</dbReference>
<comment type="function">
    <text evidence="3">Flagellin is the subunit protein which polymerizes to form the filaments of bacterial flagella.</text>
</comment>
<dbReference type="RefSeq" id="WP_015684942.1">
    <property type="nucleotide sequence ID" value="NC_017082.1"/>
</dbReference>
<sequence>MSGIVLSASVRQNLLSLQSTADLLATTQSRLSTGKSVTSALDNPTNFFTAQGLDNRASDINNLLDGIANGVQVLQAANTGITSLQKLVDTAKSIANQALQATSGYSTKATLTSASIAGLSSTSLTGSAGATSSATNTGTALTSTGTAVTAQTVTGSTLTADTTTSAVVASKTGTALHAYDAAKITTGIDNTTASGFGAGDTFTIATSAGNTIVSFFSTTGGGSAGSAANTIYVDADTLTGTGDATAIAAAITGGTSSSGVAASVVGGKLTLTAGTTGTSLSVTDNSPASSNLFSGVAGVSGATVTAAPTANVAGATPTGTSLVSDLGINAGDTFTVNGTTVTVAGSDTISGLVTKINTAAGGTVASFATGQFSLTSTASIANVSVQDGTAGTVAKLGLTGNNTVASTPAGTPPTVSAATLLKGTASNTSNNLSTAITAGSTLVVDGKTISFYDSGAGGAAGSAANTTYLDLATSRVGDVLGAIDAITGGTSSVSAAGKLQLGTGTTDDFSITGTGNALTALGLNGTLAVTGGSATTLAAGATLAKYAAPQAISATTSLSSLTNIGNIANGSSFTVNGKTITFSTSAATSTNSTGSTINLTSGKVQDLLDAVDKAQGTYNYVSQTGASSVSADGKLQLATGTTSNLAIAASSDNSDATVATKSAAALGALGLAAGTTAVTGSTVSGLSGKTLHIDSFGGGTAIDVTFGTGTGQINTLDGLNTALAANNLKASIDSASGTLNITSTNDYASQTFSVSGTAITDSGSAFQGKTVSAPVADVNAQNTRASLVAQYNNVIDQIRTTAQDASFNGVNLLNGDQLKLVFNETGKSTLNITGVNFDPVGLGLGSLTSGTDFVDNNSTNGVLSSLSKASTALRSVASTLGSNLSVVQIRQDFNKNLINVLQTGSSNLTLADTNEEAANSQALSTRQSIAVSALSLANQSQQSVLQLLR</sequence>
<keyword evidence="6" id="KW-0282">Flagellum</keyword>
<comment type="subcellular location">
    <subcellularLocation>
        <location evidence="3">Secreted</location>
    </subcellularLocation>
    <subcellularLocation>
        <location evidence="3">Bacterial flagellum</location>
    </subcellularLocation>
</comment>
<accession>A0AAI8MCC0</accession>
<organism evidence="6 7">
    <name type="scientific">Bradyrhizobium cosmicum</name>
    <dbReference type="NCBI Taxonomy" id="1404864"/>
    <lineage>
        <taxon>Bacteria</taxon>
        <taxon>Pseudomonadati</taxon>
        <taxon>Pseudomonadota</taxon>
        <taxon>Alphaproteobacteria</taxon>
        <taxon>Hyphomicrobiales</taxon>
        <taxon>Nitrobacteraceae</taxon>
        <taxon>Bradyrhizobium</taxon>
    </lineage>
</organism>
<keyword evidence="6" id="KW-0966">Cell projection</keyword>
<name>A0AAI8MCC0_9BRAD</name>